<keyword evidence="1" id="KW-0433">Leucine-rich repeat</keyword>
<proteinExistence type="predicted"/>
<dbReference type="Pfam" id="PF01582">
    <property type="entry name" value="TIR"/>
    <property type="match status" value="1"/>
</dbReference>
<evidence type="ECO:0000313" key="4">
    <source>
        <dbReference type="EMBL" id="GLJ58485.1"/>
    </source>
</evidence>
<keyword evidence="2" id="KW-0611">Plant defense</keyword>
<dbReference type="Gene3D" id="3.40.50.300">
    <property type="entry name" value="P-loop containing nucleotide triphosphate hydrolases"/>
    <property type="match status" value="1"/>
</dbReference>
<dbReference type="InterPro" id="IPR058192">
    <property type="entry name" value="WHD_ROQ1-like"/>
</dbReference>
<dbReference type="Gene3D" id="3.80.10.10">
    <property type="entry name" value="Ribonuclease Inhibitor"/>
    <property type="match status" value="1"/>
</dbReference>
<evidence type="ECO:0000259" key="3">
    <source>
        <dbReference type="PROSITE" id="PS50104"/>
    </source>
</evidence>
<dbReference type="InterPro" id="IPR035897">
    <property type="entry name" value="Toll_tir_struct_dom_sf"/>
</dbReference>
<dbReference type="InterPro" id="IPR027417">
    <property type="entry name" value="P-loop_NTPase"/>
</dbReference>
<comment type="caution">
    <text evidence="4">The sequence shown here is derived from an EMBL/GenBank/DDBJ whole genome shotgun (WGS) entry which is preliminary data.</text>
</comment>
<dbReference type="SMART" id="SM00255">
    <property type="entry name" value="TIR"/>
    <property type="match status" value="1"/>
</dbReference>
<dbReference type="GO" id="GO:0043531">
    <property type="term" value="F:ADP binding"/>
    <property type="evidence" value="ECO:0007669"/>
    <property type="project" value="InterPro"/>
</dbReference>
<dbReference type="InterPro" id="IPR000157">
    <property type="entry name" value="TIR_dom"/>
</dbReference>
<dbReference type="Gene3D" id="3.40.50.10140">
    <property type="entry name" value="Toll/interleukin-1 receptor homology (TIR) domain"/>
    <property type="match status" value="1"/>
</dbReference>
<dbReference type="Gene3D" id="1.10.8.430">
    <property type="entry name" value="Helical domain of apoptotic protease-activating factors"/>
    <property type="match status" value="1"/>
</dbReference>
<dbReference type="PANTHER" id="PTHR11017">
    <property type="entry name" value="LEUCINE-RICH REPEAT-CONTAINING PROTEIN"/>
    <property type="match status" value="1"/>
</dbReference>
<feature type="domain" description="TIR" evidence="3">
    <location>
        <begin position="34"/>
        <end position="191"/>
    </location>
</feature>
<evidence type="ECO:0000313" key="5">
    <source>
        <dbReference type="Proteomes" id="UP001234787"/>
    </source>
</evidence>
<feature type="non-terminal residue" evidence="4">
    <location>
        <position position="909"/>
    </location>
</feature>
<dbReference type="PROSITE" id="PS50104">
    <property type="entry name" value="TIR"/>
    <property type="match status" value="1"/>
</dbReference>
<dbReference type="PRINTS" id="PR00364">
    <property type="entry name" value="DISEASERSIST"/>
</dbReference>
<dbReference type="InterPro" id="IPR042197">
    <property type="entry name" value="Apaf_helical"/>
</dbReference>
<dbReference type="GO" id="GO:0006952">
    <property type="term" value="P:defense response"/>
    <property type="evidence" value="ECO:0007669"/>
    <property type="project" value="UniProtKB-KW"/>
</dbReference>
<protein>
    <recommendedName>
        <fullName evidence="3">TIR domain-containing protein</fullName>
    </recommendedName>
</protein>
<dbReference type="Pfam" id="PF00931">
    <property type="entry name" value="NB-ARC"/>
    <property type="match status" value="1"/>
</dbReference>
<dbReference type="Proteomes" id="UP001234787">
    <property type="component" value="Unassembled WGS sequence"/>
</dbReference>
<dbReference type="SUPFAM" id="SSF52058">
    <property type="entry name" value="L domain-like"/>
    <property type="match status" value="1"/>
</dbReference>
<dbReference type="AlphaFoldDB" id="A0AAD3NTD5"/>
<dbReference type="SUPFAM" id="SSF52200">
    <property type="entry name" value="Toll/Interleukin receptor TIR domain"/>
    <property type="match status" value="1"/>
</dbReference>
<dbReference type="InterPro" id="IPR032675">
    <property type="entry name" value="LRR_dom_sf"/>
</dbReference>
<dbReference type="SUPFAM" id="SSF46785">
    <property type="entry name" value="Winged helix' DNA-binding domain"/>
    <property type="match status" value="1"/>
</dbReference>
<dbReference type="InterPro" id="IPR044974">
    <property type="entry name" value="Disease_R_plants"/>
</dbReference>
<evidence type="ECO:0000256" key="2">
    <source>
        <dbReference type="ARBA" id="ARBA00022821"/>
    </source>
</evidence>
<dbReference type="EMBL" id="BSEH01000399">
    <property type="protein sequence ID" value="GLJ58485.1"/>
    <property type="molecule type" value="Genomic_DNA"/>
</dbReference>
<organism evidence="4 5">
    <name type="scientific">Cryptomeria japonica</name>
    <name type="common">Japanese cedar</name>
    <name type="synonym">Cupressus japonica</name>
    <dbReference type="NCBI Taxonomy" id="3369"/>
    <lineage>
        <taxon>Eukaryota</taxon>
        <taxon>Viridiplantae</taxon>
        <taxon>Streptophyta</taxon>
        <taxon>Embryophyta</taxon>
        <taxon>Tracheophyta</taxon>
        <taxon>Spermatophyta</taxon>
        <taxon>Pinopsida</taxon>
        <taxon>Pinidae</taxon>
        <taxon>Conifers II</taxon>
        <taxon>Cupressales</taxon>
        <taxon>Cupressaceae</taxon>
        <taxon>Cryptomeria</taxon>
    </lineage>
</organism>
<dbReference type="InterPro" id="IPR002182">
    <property type="entry name" value="NB-ARC"/>
</dbReference>
<dbReference type="Pfam" id="PF23282">
    <property type="entry name" value="WHD_ROQ1"/>
    <property type="match status" value="1"/>
</dbReference>
<name>A0AAD3NTD5_CRYJA</name>
<dbReference type="GO" id="GO:0007165">
    <property type="term" value="P:signal transduction"/>
    <property type="evidence" value="ECO:0007669"/>
    <property type="project" value="InterPro"/>
</dbReference>
<dbReference type="SUPFAM" id="SSF52540">
    <property type="entry name" value="P-loop containing nucleoside triphosphate hydrolases"/>
    <property type="match status" value="1"/>
</dbReference>
<dbReference type="PANTHER" id="PTHR11017:SF385">
    <property type="entry name" value="DISEASE RESISTANCE PROTEIN (TIR-NBS-LRR CLASS)-RELATED"/>
    <property type="match status" value="1"/>
</dbReference>
<keyword evidence="5" id="KW-1185">Reference proteome</keyword>
<reference evidence="4" key="1">
    <citation type="submission" date="2022-12" db="EMBL/GenBank/DDBJ databases">
        <title>Chromosome-Level Genome Assembly of Japanese Cedar (Cryptomeriajaponica D. Don).</title>
        <authorList>
            <person name="Fujino T."/>
            <person name="Yamaguchi K."/>
            <person name="Yokoyama T."/>
            <person name="Hamanaka T."/>
            <person name="Harazono Y."/>
            <person name="Kamada H."/>
            <person name="Kobayashi W."/>
            <person name="Ujino-Ihara T."/>
            <person name="Uchiyama K."/>
            <person name="Matsumoto A."/>
            <person name="Izuno A."/>
            <person name="Tsumura Y."/>
            <person name="Toyoda A."/>
            <person name="Shigenobu S."/>
            <person name="Moriguchi Y."/>
            <person name="Ueno S."/>
            <person name="Kasahara M."/>
        </authorList>
    </citation>
    <scope>NUCLEOTIDE SEQUENCE</scope>
</reference>
<dbReference type="InterPro" id="IPR036390">
    <property type="entry name" value="WH_DNA-bd_sf"/>
</dbReference>
<sequence length="909" mass="102922">MASSSSSHQQNPELKAFSGIKPAGIRRKISESSRLFDVFINHRGPDVKQTLATQLYNSLEQLGIRTFLDSKEKELGNSFPSTIETAIRSAKVHIAIFSKGYAESPWCLDELLLMLETKAKIIPIFYQVMPSDLRHIESGVYAGAFIKYEKKGRYVEKLGEWKEALQSLSFIAGEEFQSDCKNIVATVQKELERKRYLHVATHPVGLNNLVKDFEMRCLEELAQDFENQCGLKEGKHSAKVVGIFGMGGSGKTTLAKELFNRKILSYSRASFLFDVREASLRNQLHSLQLKLLKDLFQNHDLRFTSPEEGTSYLKDSFQRSLHLSFLIVVDDIDYVEQLNALAVMDILNNIGDSLVIVTTRDVGVLITAGITVGYNLRGMDRNYGRELFCWHAFGQPHPSSGYEKLVDSFVDVCGGLPLSLQVLGRHVHGRNKDYWNLELVKVRKTLPRDIKNRLRISFHALDDEEKQVFMDIACFFIGEAKSIAERLLKGSGWNAQHALATLKNKCLVEEIKLRSRKGEVTIGLRMHDHLRDLGREMALELSPPHRLWRPQDLKVLESMGFKLILAKTNIRCYHSIFDKSLGSQVTFFVGQPRTWLETSASLLWLQLEGNSGEQPCIPSWIPLQNLQRLTIKGGQLKTLWENPVQAPSQLKELQICETSLIEFPDLLGVSKDSLENRGKSSSVKTPKTGLEKLEIGGNFDLKALYIYDCPELEVFPSLARPSCLRQIVIDSCEKLQNISGIDDLRGLRLMRLIYWNNAVIRDRIHKLKSVPSVGMDMIGRAVDGAESSFNEYLFSDVHIDLNAIIEIGSHETFLKWSELSAVIGCFLVVIDTSISEEGINKLLPLYGPKARQGEWIITMVACDISRYYYLRAIEGILRRYGILKKGFGIEVKKGEEYKIVGVLQIIVDW</sequence>
<accession>A0AAD3NTD5</accession>
<gene>
    <name evidence="4" type="ORF">SUGI_1453120</name>
</gene>
<evidence type="ECO:0000256" key="1">
    <source>
        <dbReference type="ARBA" id="ARBA00022614"/>
    </source>
</evidence>